<dbReference type="PANTHER" id="PTHR47968:SF75">
    <property type="entry name" value="CENTROMERE-ASSOCIATED PROTEIN E"/>
    <property type="match status" value="1"/>
</dbReference>
<proteinExistence type="inferred from homology"/>
<dbReference type="Pfam" id="PF00225">
    <property type="entry name" value="Kinesin"/>
    <property type="match status" value="1"/>
</dbReference>
<comment type="caution">
    <text evidence="7">The sequence shown here is derived from an EMBL/GenBank/DDBJ whole genome shotgun (WGS) entry which is preliminary data.</text>
</comment>
<feature type="compositionally biased region" description="Pro residues" evidence="5">
    <location>
        <begin position="927"/>
        <end position="941"/>
    </location>
</feature>
<evidence type="ECO:0000259" key="6">
    <source>
        <dbReference type="PROSITE" id="PS50067"/>
    </source>
</evidence>
<organism evidence="7 8">
    <name type="scientific">Tetraparma gracilis</name>
    <dbReference type="NCBI Taxonomy" id="2962635"/>
    <lineage>
        <taxon>Eukaryota</taxon>
        <taxon>Sar</taxon>
        <taxon>Stramenopiles</taxon>
        <taxon>Ochrophyta</taxon>
        <taxon>Bolidophyceae</taxon>
        <taxon>Parmales</taxon>
        <taxon>Triparmaceae</taxon>
        <taxon>Tetraparma</taxon>
    </lineage>
</organism>
<keyword evidence="2" id="KW-0505">Motor protein</keyword>
<evidence type="ECO:0000256" key="1">
    <source>
        <dbReference type="ARBA" id="ARBA00023054"/>
    </source>
</evidence>
<dbReference type="InterPro" id="IPR036961">
    <property type="entry name" value="Kinesin_motor_dom_sf"/>
</dbReference>
<dbReference type="InterPro" id="IPR027640">
    <property type="entry name" value="Kinesin-like_fam"/>
</dbReference>
<feature type="domain" description="Kinesin motor" evidence="6">
    <location>
        <begin position="1"/>
        <end position="255"/>
    </location>
</feature>
<feature type="region of interest" description="Disordered" evidence="5">
    <location>
        <begin position="343"/>
        <end position="367"/>
    </location>
</feature>
<feature type="compositionally biased region" description="Polar residues" evidence="5">
    <location>
        <begin position="970"/>
        <end position="984"/>
    </location>
</feature>
<feature type="non-terminal residue" evidence="7">
    <location>
        <position position="1"/>
    </location>
</feature>
<comment type="similarity">
    <text evidence="3">Belongs to the TRAFAC class myosin-kinesin ATPase superfamily. Kinesin family.</text>
</comment>
<dbReference type="EMBL" id="BRYB01002976">
    <property type="protein sequence ID" value="GMI28456.1"/>
    <property type="molecule type" value="Genomic_DNA"/>
</dbReference>
<feature type="region of interest" description="Disordered" evidence="5">
    <location>
        <begin position="923"/>
        <end position="947"/>
    </location>
</feature>
<dbReference type="SMART" id="SM00129">
    <property type="entry name" value="KISc"/>
    <property type="match status" value="1"/>
</dbReference>
<keyword evidence="8" id="KW-1185">Reference proteome</keyword>
<feature type="coiled-coil region" evidence="4">
    <location>
        <begin position="867"/>
        <end position="922"/>
    </location>
</feature>
<dbReference type="Proteomes" id="UP001165060">
    <property type="component" value="Unassembled WGS sequence"/>
</dbReference>
<dbReference type="PANTHER" id="PTHR47968">
    <property type="entry name" value="CENTROMERE PROTEIN E"/>
    <property type="match status" value="1"/>
</dbReference>
<feature type="region of interest" description="Disordered" evidence="5">
    <location>
        <begin position="1066"/>
        <end position="1104"/>
    </location>
</feature>
<sequence>VEDVFAFKEKNAESLEFVLRVSYLEVYNEEINDLLTPGETGQNLKIIAEDPQKGAVIENLVEEVVSTREAVLQVIKTGEGQRSYGATNMNATSSRSHTLFRLVIESHELFPNFDPAATFDGDLANQPGGFTKLTKEASTGKGAMKVSFLNLVDLAGSERQKSTGAAGSQLKEGSNINKSLLALGAVISKLGESARKGSRAKSSFIPFRDSKLTRILKNSLGGNTLTSILCTVTAATMHHDETVSTLKFGQLCKTIKNSARKNEVVDEKTLIRQYRSKISELTAQLAEAAGDPEVQARRRSSGLSRLESSNIVAEKSGELERQREINSALEQRLVKMQEMLLSNSPKRASVVRSNDPSSEQFDEGLGGSSAAAAAAAAAAADGQRSRQGSIQRARTRSASVFIRTDSRESLGMLKEDEAHVFGTAHHPPTHSTVDGKPFANFDSELAQQHADELNRLEQILEEKSQECEHNEFLVNTLRKDKEILRDEIQRKADYTAELESELVEAHERETHSQQYQESMQKEIQEYHERQQEELNIQQQNLSDKKEQMNTQEESQQKRKMKLEEMQSNLAVTLAELDERESGLQQQLNQQQQQIRVWAAEKQELATREEDHRQWVKEYKKKEEDLAEQERMLDEKDDKLMDRERLAREAENELKRGQLKLTQDNEALHNRSLKLEQAEKNQEDASKKVIEWKKILKSREIDVDERERNAEKKALNIKAQLADLEIRDKDVTALHHELSIKEEQMIEREYQIEQDQKEIERRKPALDAKQRDLAHRQETLSAEAERLILNQTKVKEEEDLVSEKTMEIGIKLKHLNIREDAVIEKEKLLKDVDSMKSALDQRALKQDLKEEEWTNNVGMVNSHHANALAEMEEHLNEQIKSAAKYDEDLRITRAELAAERKARNTAMARLQELQTKYERLLKAQSDTTPPPTPPAAATPQPPAGQNWPERKISTREQNSSFLQNLHDRVQKNSTRVDPTTRSASANEEEENPQVPIKDAVIAGLVESYELLDKLFSDDPAHNVVSVGGGWKERAKKATQGEKSFEEKLMDRQREMEEQRAEEQKLMKEKKQKQKLQEKAKVKAKEVPKKKATKVTRTMLSTPRKGTKVPVLSVDLFG</sequence>
<feature type="coiled-coil region" evidence="4">
    <location>
        <begin position="527"/>
        <end position="726"/>
    </location>
</feature>
<evidence type="ECO:0000256" key="3">
    <source>
        <dbReference type="PROSITE-ProRule" id="PRU00283"/>
    </source>
</evidence>
<dbReference type="InterPro" id="IPR001752">
    <property type="entry name" value="Kinesin_motor_dom"/>
</dbReference>
<dbReference type="Gene3D" id="3.40.850.10">
    <property type="entry name" value="Kinesin motor domain"/>
    <property type="match status" value="1"/>
</dbReference>
<dbReference type="PROSITE" id="PS50067">
    <property type="entry name" value="KINESIN_MOTOR_2"/>
    <property type="match status" value="1"/>
</dbReference>
<dbReference type="PRINTS" id="PR00380">
    <property type="entry name" value="KINESINHEAVY"/>
</dbReference>
<feature type="region of interest" description="Disordered" evidence="5">
    <location>
        <begin position="288"/>
        <end position="309"/>
    </location>
</feature>
<gene>
    <name evidence="7" type="ORF">TeGR_g3258</name>
</gene>
<evidence type="ECO:0000313" key="7">
    <source>
        <dbReference type="EMBL" id="GMI28456.1"/>
    </source>
</evidence>
<dbReference type="SUPFAM" id="SSF52540">
    <property type="entry name" value="P-loop containing nucleoside triphosphate hydrolases"/>
    <property type="match status" value="1"/>
</dbReference>
<evidence type="ECO:0000256" key="5">
    <source>
        <dbReference type="SAM" id="MobiDB-lite"/>
    </source>
</evidence>
<protein>
    <recommendedName>
        <fullName evidence="6">Kinesin motor domain-containing protein</fullName>
    </recommendedName>
</protein>
<keyword evidence="1 4" id="KW-0175">Coiled coil</keyword>
<accession>A0ABQ6MME5</accession>
<feature type="compositionally biased region" description="Basic and acidic residues" evidence="5">
    <location>
        <begin position="1066"/>
        <end position="1087"/>
    </location>
</feature>
<feature type="region of interest" description="Disordered" evidence="5">
    <location>
        <begin position="965"/>
        <end position="992"/>
    </location>
</feature>
<evidence type="ECO:0000256" key="4">
    <source>
        <dbReference type="SAM" id="Coils"/>
    </source>
</evidence>
<feature type="compositionally biased region" description="Polar residues" evidence="5">
    <location>
        <begin position="343"/>
        <end position="359"/>
    </location>
</feature>
<dbReference type="InterPro" id="IPR027417">
    <property type="entry name" value="P-loop_NTPase"/>
</dbReference>
<evidence type="ECO:0000256" key="2">
    <source>
        <dbReference type="ARBA" id="ARBA00023175"/>
    </source>
</evidence>
<evidence type="ECO:0000313" key="8">
    <source>
        <dbReference type="Proteomes" id="UP001165060"/>
    </source>
</evidence>
<reference evidence="7 8" key="1">
    <citation type="journal article" date="2023" name="Commun. Biol.">
        <title>Genome analysis of Parmales, the sister group of diatoms, reveals the evolutionary specialization of diatoms from phago-mixotrophs to photoautotrophs.</title>
        <authorList>
            <person name="Ban H."/>
            <person name="Sato S."/>
            <person name="Yoshikawa S."/>
            <person name="Yamada K."/>
            <person name="Nakamura Y."/>
            <person name="Ichinomiya M."/>
            <person name="Sato N."/>
            <person name="Blanc-Mathieu R."/>
            <person name="Endo H."/>
            <person name="Kuwata A."/>
            <person name="Ogata H."/>
        </authorList>
    </citation>
    <scope>NUCLEOTIDE SEQUENCE [LARGE SCALE GENOMIC DNA]</scope>
</reference>
<name>A0ABQ6MME5_9STRA</name>
<comment type="caution">
    <text evidence="3">Lacks conserved residue(s) required for the propagation of feature annotation.</text>
</comment>